<keyword evidence="9" id="KW-1185">Reference proteome</keyword>
<comment type="similarity">
    <text evidence="5">Belongs to the YicC/YloC family.</text>
</comment>
<feature type="domain" description="Endoribonuclease YicC-like N-terminal" evidence="6">
    <location>
        <begin position="2"/>
        <end position="156"/>
    </location>
</feature>
<evidence type="ECO:0000259" key="7">
    <source>
        <dbReference type="Pfam" id="PF08340"/>
    </source>
</evidence>
<evidence type="ECO:0000256" key="3">
    <source>
        <dbReference type="ARBA" id="ARBA00022759"/>
    </source>
</evidence>
<dbReference type="PANTHER" id="PTHR30636">
    <property type="entry name" value="UPF0701 PROTEIN YICC"/>
    <property type="match status" value="1"/>
</dbReference>
<evidence type="ECO:0000256" key="4">
    <source>
        <dbReference type="ARBA" id="ARBA00022801"/>
    </source>
</evidence>
<feature type="domain" description="Endoribonuclease YicC-like C-terminal" evidence="7">
    <location>
        <begin position="173"/>
        <end position="293"/>
    </location>
</feature>
<sequence length="293" mass="34007">MVKSMTGFGRGEFNNELYNLKVEIKAVNHRYNDIIIKMPRHISYLEEKIKKIIKSEIHRGKIDVYINLEYINESAIEIKVDVPLARTYKSALEELSTELNLTENVRLYNLLGLSDIIKTERKELDEDTIWFSLKEALNIALNDIMSMKSAEGEELKEDISLKLLAIQNLVLDIEERSPLVVLEYKDKLRERIRELLDKDISIDEDRITSEVVMFADKCNINEEIVRLKSHIKQFVSILNESSSIGKKLDFLIQEMNREINTIGSKANDVLISQRVVEAKAELEKIREQVQNVE</sequence>
<protein>
    <submittedName>
        <fullName evidence="8">YicC family protein</fullName>
    </submittedName>
</protein>
<reference evidence="8 9" key="1">
    <citation type="submission" date="2019-09" db="EMBL/GenBank/DDBJ databases">
        <title>In-depth cultivation of the pig gut microbiome towards novel bacterial diversity and tailored functional studies.</title>
        <authorList>
            <person name="Wylensek D."/>
            <person name="Hitch T.C.A."/>
            <person name="Clavel T."/>
        </authorList>
    </citation>
    <scope>NUCLEOTIDE SEQUENCE [LARGE SCALE GENOMIC DNA]</scope>
    <source>
        <strain evidence="8 9">WCA3-693-APC-4?</strain>
    </source>
</reference>
<dbReference type="RefSeq" id="WP_154438272.1">
    <property type="nucleotide sequence ID" value="NZ_JAHLPJ010000001.1"/>
</dbReference>
<comment type="caution">
    <text evidence="8">The sequence shown here is derived from an EMBL/GenBank/DDBJ whole genome shotgun (WGS) entry which is preliminary data.</text>
</comment>
<organism evidence="8 9">
    <name type="scientific">Tissierella pigra</name>
    <dbReference type="NCBI Taxonomy" id="2607614"/>
    <lineage>
        <taxon>Bacteria</taxon>
        <taxon>Bacillati</taxon>
        <taxon>Bacillota</taxon>
        <taxon>Tissierellia</taxon>
        <taxon>Tissierellales</taxon>
        <taxon>Tissierellaceae</taxon>
        <taxon>Tissierella</taxon>
    </lineage>
</organism>
<dbReference type="GO" id="GO:0004521">
    <property type="term" value="F:RNA endonuclease activity"/>
    <property type="evidence" value="ECO:0007669"/>
    <property type="project" value="InterPro"/>
</dbReference>
<dbReference type="GO" id="GO:0016787">
    <property type="term" value="F:hydrolase activity"/>
    <property type="evidence" value="ECO:0007669"/>
    <property type="project" value="UniProtKB-KW"/>
</dbReference>
<evidence type="ECO:0000256" key="5">
    <source>
        <dbReference type="ARBA" id="ARBA00035648"/>
    </source>
</evidence>
<comment type="cofactor">
    <cofactor evidence="1">
        <name>a divalent metal cation</name>
        <dbReference type="ChEBI" id="CHEBI:60240"/>
    </cofactor>
</comment>
<dbReference type="Pfam" id="PF03755">
    <property type="entry name" value="YicC-like_N"/>
    <property type="match status" value="1"/>
</dbReference>
<dbReference type="EMBL" id="VUNQ01000001">
    <property type="protein sequence ID" value="MSU00082.1"/>
    <property type="molecule type" value="Genomic_DNA"/>
</dbReference>
<dbReference type="PANTHER" id="PTHR30636:SF3">
    <property type="entry name" value="UPF0701 PROTEIN YICC"/>
    <property type="match status" value="1"/>
</dbReference>
<evidence type="ECO:0000313" key="8">
    <source>
        <dbReference type="EMBL" id="MSU00082.1"/>
    </source>
</evidence>
<evidence type="ECO:0000256" key="2">
    <source>
        <dbReference type="ARBA" id="ARBA00022722"/>
    </source>
</evidence>
<gene>
    <name evidence="8" type="ORF">FYJ83_01200</name>
</gene>
<evidence type="ECO:0000313" key="9">
    <source>
        <dbReference type="Proteomes" id="UP000469523"/>
    </source>
</evidence>
<evidence type="ECO:0000256" key="1">
    <source>
        <dbReference type="ARBA" id="ARBA00001968"/>
    </source>
</evidence>
<dbReference type="InterPro" id="IPR013527">
    <property type="entry name" value="YicC-like_N"/>
</dbReference>
<keyword evidence="3" id="KW-0255">Endonuclease</keyword>
<dbReference type="AlphaFoldDB" id="A0A6N7XH89"/>
<dbReference type="InterPro" id="IPR013551">
    <property type="entry name" value="YicC-like_C"/>
</dbReference>
<dbReference type="NCBIfam" id="TIGR00255">
    <property type="entry name" value="YicC/YloC family endoribonuclease"/>
    <property type="match status" value="1"/>
</dbReference>
<evidence type="ECO:0000259" key="6">
    <source>
        <dbReference type="Pfam" id="PF03755"/>
    </source>
</evidence>
<keyword evidence="2" id="KW-0540">Nuclease</keyword>
<dbReference type="InterPro" id="IPR005229">
    <property type="entry name" value="YicC/YloC-like"/>
</dbReference>
<dbReference type="Proteomes" id="UP000469523">
    <property type="component" value="Unassembled WGS sequence"/>
</dbReference>
<accession>A0A6N7XH89</accession>
<keyword evidence="4" id="KW-0378">Hydrolase</keyword>
<proteinExistence type="inferred from homology"/>
<dbReference type="Pfam" id="PF08340">
    <property type="entry name" value="YicC-like_C"/>
    <property type="match status" value="1"/>
</dbReference>
<name>A0A6N7XH89_9FIRM</name>